<dbReference type="AlphaFoldDB" id="A0A813DAL7"/>
<keyword evidence="2" id="KW-0378">Hydrolase</keyword>
<evidence type="ECO:0000256" key="3">
    <source>
        <dbReference type="PIRSR" id="PIRSR623088-3"/>
    </source>
</evidence>
<dbReference type="Gene3D" id="1.10.1300.10">
    <property type="entry name" value="3'5'-cyclic nucleotide phosphodiesterase, catalytic domain"/>
    <property type="match status" value="1"/>
</dbReference>
<evidence type="ECO:0000313" key="6">
    <source>
        <dbReference type="Proteomes" id="UP000654075"/>
    </source>
</evidence>
<dbReference type="OrthoDB" id="189220at2759"/>
<evidence type="ECO:0000313" key="5">
    <source>
        <dbReference type="EMBL" id="CAE8583522.1"/>
    </source>
</evidence>
<feature type="binding site" evidence="3">
    <location>
        <position position="28"/>
    </location>
    <ligand>
        <name>Zn(2+)</name>
        <dbReference type="ChEBI" id="CHEBI:29105"/>
        <label>1</label>
    </ligand>
</feature>
<organism evidence="5 6">
    <name type="scientific">Polarella glacialis</name>
    <name type="common">Dinoflagellate</name>
    <dbReference type="NCBI Taxonomy" id="89957"/>
    <lineage>
        <taxon>Eukaryota</taxon>
        <taxon>Sar</taxon>
        <taxon>Alveolata</taxon>
        <taxon>Dinophyceae</taxon>
        <taxon>Suessiales</taxon>
        <taxon>Suessiaceae</taxon>
        <taxon>Polarella</taxon>
    </lineage>
</organism>
<protein>
    <recommendedName>
        <fullName evidence="4">PDEase domain-containing protein</fullName>
    </recommendedName>
</protein>
<dbReference type="OMA" id="YHCHART"/>
<evidence type="ECO:0000259" key="4">
    <source>
        <dbReference type="PROSITE" id="PS51845"/>
    </source>
</evidence>
<dbReference type="EMBL" id="CAJNNV010000773">
    <property type="protein sequence ID" value="CAE8583522.1"/>
    <property type="molecule type" value="Genomic_DNA"/>
</dbReference>
<dbReference type="PROSITE" id="PS51845">
    <property type="entry name" value="PDEASE_I_2"/>
    <property type="match status" value="1"/>
</dbReference>
<comment type="caution">
    <text evidence="5">The sequence shown here is derived from an EMBL/GenBank/DDBJ whole genome shotgun (WGS) entry which is preliminary data.</text>
</comment>
<dbReference type="InterPro" id="IPR036971">
    <property type="entry name" value="PDEase_catalytic_dom_sf"/>
</dbReference>
<dbReference type="GO" id="GO:0046872">
    <property type="term" value="F:metal ion binding"/>
    <property type="evidence" value="ECO:0007669"/>
    <property type="project" value="UniProtKB-KW"/>
</dbReference>
<name>A0A813DAL7_POLGL</name>
<gene>
    <name evidence="5" type="ORF">PGLA1383_LOCUS2483</name>
</gene>
<dbReference type="InterPro" id="IPR023174">
    <property type="entry name" value="PDEase_CS"/>
</dbReference>
<feature type="binding site" evidence="3">
    <location>
        <position position="155"/>
    </location>
    <ligand>
        <name>Zn(2+)</name>
        <dbReference type="ChEBI" id="CHEBI:29105"/>
        <label>1</label>
    </ligand>
</feature>
<feature type="binding site" evidence="3">
    <location>
        <position position="29"/>
    </location>
    <ligand>
        <name>Zn(2+)</name>
        <dbReference type="ChEBI" id="CHEBI:29105"/>
        <label>1</label>
    </ligand>
</feature>
<dbReference type="SUPFAM" id="SSF109604">
    <property type="entry name" value="HD-domain/PDEase-like"/>
    <property type="match status" value="1"/>
</dbReference>
<dbReference type="InterPro" id="IPR003607">
    <property type="entry name" value="HD/PDEase_dom"/>
</dbReference>
<keyword evidence="1 3" id="KW-0479">Metal-binding</keyword>
<dbReference type="Proteomes" id="UP000654075">
    <property type="component" value="Unassembled WGS sequence"/>
</dbReference>
<dbReference type="PRINTS" id="PR00387">
    <property type="entry name" value="PDIESTERASE1"/>
</dbReference>
<dbReference type="InterPro" id="IPR023088">
    <property type="entry name" value="PDEase"/>
</dbReference>
<accession>A0A813DAL7</accession>
<evidence type="ECO:0000256" key="2">
    <source>
        <dbReference type="ARBA" id="ARBA00022801"/>
    </source>
</evidence>
<dbReference type="CDD" id="cd00077">
    <property type="entry name" value="HDc"/>
    <property type="match status" value="1"/>
</dbReference>
<feature type="binding site" evidence="3">
    <location>
        <position position="29"/>
    </location>
    <ligand>
        <name>Zn(2+)</name>
        <dbReference type="ChEBI" id="CHEBI:29105"/>
        <label>2</label>
    </ligand>
</feature>
<dbReference type="PANTHER" id="PTHR11347">
    <property type="entry name" value="CYCLIC NUCLEOTIDE PHOSPHODIESTERASE"/>
    <property type="match status" value="1"/>
</dbReference>
<dbReference type="GO" id="GO:0007165">
    <property type="term" value="P:signal transduction"/>
    <property type="evidence" value="ECO:0007669"/>
    <property type="project" value="InterPro"/>
</dbReference>
<dbReference type="InterPro" id="IPR002073">
    <property type="entry name" value="PDEase_catalytic_dom"/>
</dbReference>
<feature type="non-terminal residue" evidence="5">
    <location>
        <position position="209"/>
    </location>
</feature>
<dbReference type="GO" id="GO:0004114">
    <property type="term" value="F:3',5'-cyclic-nucleotide phosphodiesterase activity"/>
    <property type="evidence" value="ECO:0007669"/>
    <property type="project" value="InterPro"/>
</dbReference>
<dbReference type="Pfam" id="PF00233">
    <property type="entry name" value="PDEase_I"/>
    <property type="match status" value="1"/>
</dbReference>
<feature type="non-terminal residue" evidence="5">
    <location>
        <position position="1"/>
    </location>
</feature>
<dbReference type="PROSITE" id="PS00126">
    <property type="entry name" value="PDEASE_I_1"/>
    <property type="match status" value="1"/>
</dbReference>
<proteinExistence type="predicted"/>
<evidence type="ECO:0000256" key="1">
    <source>
        <dbReference type="ARBA" id="ARBA00022723"/>
    </source>
</evidence>
<sequence length="209" mass="23230">EWFLQAPGVAQQVHTIDHLMVMIACAIHDVGHDGRSNLFHTKTMSPIAVMYNDKSVLENMHVSNSFEAMQKDPHLNWFGMLPKAFTCSEDANAPAVNLQNHMRRGLIDLVLGTDMAKHADHQRYMNTLAEEAAETDGATLGGTMHLLECLVHAADISNPCKPRPIMLQWTNRVVQEFWAQGDEEMRLGVEVSPMCDRASGTLAVPKGQL</sequence>
<keyword evidence="6" id="KW-1185">Reference proteome</keyword>
<reference evidence="5" key="1">
    <citation type="submission" date="2021-02" db="EMBL/GenBank/DDBJ databases">
        <authorList>
            <person name="Dougan E. K."/>
            <person name="Rhodes N."/>
            <person name="Thang M."/>
            <person name="Chan C."/>
        </authorList>
    </citation>
    <scope>NUCLEOTIDE SEQUENCE</scope>
</reference>
<feature type="domain" description="PDEase" evidence="4">
    <location>
        <begin position="1"/>
        <end position="209"/>
    </location>
</feature>